<comment type="caution">
    <text evidence="1">The sequence shown here is derived from an EMBL/GenBank/DDBJ whole genome shotgun (WGS) entry which is preliminary data.</text>
</comment>
<dbReference type="EMBL" id="JARTMM010000242">
    <property type="protein sequence ID" value="MDK4883988.1"/>
    <property type="molecule type" value="Genomic_DNA"/>
</dbReference>
<accession>A0AA90KBJ4</accession>
<protein>
    <submittedName>
        <fullName evidence="1">Uncharacterized protein</fullName>
    </submittedName>
</protein>
<organism evidence="1">
    <name type="scientific">Acinetobacter baumannii</name>
    <dbReference type="NCBI Taxonomy" id="470"/>
    <lineage>
        <taxon>Bacteria</taxon>
        <taxon>Pseudomonadati</taxon>
        <taxon>Pseudomonadota</taxon>
        <taxon>Gammaproteobacteria</taxon>
        <taxon>Moraxellales</taxon>
        <taxon>Moraxellaceae</taxon>
        <taxon>Acinetobacter</taxon>
        <taxon>Acinetobacter calcoaceticus/baumannii complex</taxon>
    </lineage>
</organism>
<name>A0AA90KBJ4_ACIBA</name>
<gene>
    <name evidence="2" type="ORF">P9867_017750</name>
    <name evidence="1" type="ORF">P9867_21070</name>
</gene>
<reference evidence="2" key="3">
    <citation type="submission" date="2024-01" db="EMBL/GenBank/DDBJ databases">
        <authorList>
            <person name="Macesic N."/>
        </authorList>
    </citation>
    <scope>NUCLEOTIDE SEQUENCE</scope>
    <source>
        <strain evidence="2">CPO519</strain>
    </source>
</reference>
<reference evidence="1" key="2">
    <citation type="submission" date="2023-01" db="EMBL/GenBank/DDBJ databases">
        <title>Genomic dissection of endemic carbapenem resistance: metallo-beta-lactamase gene dissemination through clonal, plasmid and integron transfer pathways.</title>
        <authorList>
            <person name="Macesic N."/>
        </authorList>
    </citation>
    <scope>NUCLEOTIDE SEQUENCE</scope>
    <source>
        <strain evidence="1">CPO519</strain>
    </source>
</reference>
<reference evidence="2 3" key="1">
    <citation type="journal article" date="2023" name="Nat. Commun.">
        <title>Genomic dissection of endemic carbapenem resistance reveals metallo-beta-lactamase dissemination through clonal, plasmid and integron transfer.</title>
        <authorList>
            <person name="Macesic N."/>
            <person name="Hawkey J."/>
            <person name="Vezina B."/>
            <person name="Wisniewski J.A."/>
            <person name="Cottingham H."/>
            <person name="Blakeway L.V."/>
            <person name="Harshegyi T."/>
            <person name="Pragastis K."/>
            <person name="Badoordeen G.Z."/>
            <person name="Dennison A."/>
            <person name="Spelman D.W."/>
            <person name="Jenney A.W.J."/>
            <person name="Peleg A.Y."/>
        </authorList>
    </citation>
    <scope>NUCLEOTIDE SEQUENCE [LARGE SCALE GENOMIC DNA]</scope>
    <source>
        <strain evidence="2 3">CPO519</strain>
    </source>
</reference>
<dbReference type="AlphaFoldDB" id="A0AA90KBJ4"/>
<sequence>MQQSPRKSKLVYSIRNIVNEFFDSFLEYENSKTLKPKRVINTWKLTRSFIQSIQYQCNANGISYDDISAYIISSINERIKKLTNNKKLEGSTKNFLDALEGQSKT</sequence>
<dbReference type="Proteomes" id="UP001174156">
    <property type="component" value="Unassembled WGS sequence"/>
</dbReference>
<evidence type="ECO:0000313" key="1">
    <source>
        <dbReference type="EMBL" id="MDK4883988.1"/>
    </source>
</evidence>
<dbReference type="EMBL" id="JARTMM020000001">
    <property type="protein sequence ID" value="MEC5498228.1"/>
    <property type="molecule type" value="Genomic_DNA"/>
</dbReference>
<proteinExistence type="predicted"/>
<evidence type="ECO:0000313" key="3">
    <source>
        <dbReference type="Proteomes" id="UP001174156"/>
    </source>
</evidence>
<evidence type="ECO:0000313" key="2">
    <source>
        <dbReference type="EMBL" id="MEC5498228.1"/>
    </source>
</evidence>